<feature type="transmembrane region" description="Helical" evidence="1">
    <location>
        <begin position="34"/>
        <end position="59"/>
    </location>
</feature>
<evidence type="ECO:0000313" key="2">
    <source>
        <dbReference type="EMBL" id="ARU61103.1"/>
    </source>
</evidence>
<dbReference type="AlphaFoldDB" id="A0A1Y0IP45"/>
<proteinExistence type="predicted"/>
<dbReference type="Proteomes" id="UP000195437">
    <property type="component" value="Chromosome"/>
</dbReference>
<name>A0A1Y0IP45_9BACL</name>
<feature type="transmembrane region" description="Helical" evidence="1">
    <location>
        <begin position="113"/>
        <end position="137"/>
    </location>
</feature>
<keyword evidence="1" id="KW-0472">Membrane</keyword>
<dbReference type="KEGG" id="tum:CBW65_08520"/>
<keyword evidence="3" id="KW-1185">Reference proteome</keyword>
<dbReference type="InterPro" id="IPR002798">
    <property type="entry name" value="SpoIIM-like"/>
</dbReference>
<reference evidence="3" key="1">
    <citation type="submission" date="2017-05" db="EMBL/GenBank/DDBJ databases">
        <authorList>
            <person name="Sung H."/>
        </authorList>
    </citation>
    <scope>NUCLEOTIDE SEQUENCE [LARGE SCALE GENOMIC DNA]</scope>
    <source>
        <strain evidence="3">AR23208</strain>
    </source>
</reference>
<gene>
    <name evidence="2" type="ORF">CBW65_08520</name>
</gene>
<dbReference type="PANTHER" id="PTHR35337:SF1">
    <property type="entry name" value="SLR1478 PROTEIN"/>
    <property type="match status" value="1"/>
</dbReference>
<evidence type="ECO:0000313" key="3">
    <source>
        <dbReference type="Proteomes" id="UP000195437"/>
    </source>
</evidence>
<dbReference type="EMBL" id="CP021434">
    <property type="protein sequence ID" value="ARU61103.1"/>
    <property type="molecule type" value="Genomic_DNA"/>
</dbReference>
<keyword evidence="1" id="KW-0812">Transmembrane</keyword>
<evidence type="ECO:0000256" key="1">
    <source>
        <dbReference type="SAM" id="Phobius"/>
    </source>
</evidence>
<feature type="transmembrane region" description="Helical" evidence="1">
    <location>
        <begin position="80"/>
        <end position="107"/>
    </location>
</feature>
<protein>
    <recommendedName>
        <fullName evidence="4">Stage II sporulation protein M</fullName>
    </recommendedName>
</protein>
<evidence type="ECO:0008006" key="4">
    <source>
        <dbReference type="Google" id="ProtNLM"/>
    </source>
</evidence>
<sequence>MAKPVRLCGGEKERVLMWNSVGSAGAVLKRNRGYILAAAVLFLIGWVTGSIFSEQLMAAVKPMLEKIASLAEQTQAKDSVLYTAGVIFMNNLTACAVMVLFGCLLALPTVFSLVLNGMVIGVLFGQLDHGVSAWELIVYGLLPHGIFELPALVISAALGIKLGLVLLVPLKGKTRLESFGFTWLEVVKAAWVPFAMLIVAAGVEATLTPYLLEKFVLTQG</sequence>
<dbReference type="PANTHER" id="PTHR35337">
    <property type="entry name" value="SLR1478 PROTEIN"/>
    <property type="match status" value="1"/>
</dbReference>
<feature type="transmembrane region" description="Helical" evidence="1">
    <location>
        <begin position="149"/>
        <end position="170"/>
    </location>
</feature>
<keyword evidence="1" id="KW-1133">Transmembrane helix</keyword>
<accession>A0A1Y0IP45</accession>
<feature type="transmembrane region" description="Helical" evidence="1">
    <location>
        <begin position="190"/>
        <end position="212"/>
    </location>
</feature>
<dbReference type="Pfam" id="PF01944">
    <property type="entry name" value="SpoIIM"/>
    <property type="match status" value="1"/>
</dbReference>
<organism evidence="2 3">
    <name type="scientific">Tumebacillus avium</name>
    <dbReference type="NCBI Taxonomy" id="1903704"/>
    <lineage>
        <taxon>Bacteria</taxon>
        <taxon>Bacillati</taxon>
        <taxon>Bacillota</taxon>
        <taxon>Bacilli</taxon>
        <taxon>Bacillales</taxon>
        <taxon>Alicyclobacillaceae</taxon>
        <taxon>Tumebacillus</taxon>
    </lineage>
</organism>